<accession>A0ACD3A5V3</accession>
<keyword evidence="2" id="KW-1185">Reference proteome</keyword>
<sequence>MDIDKCTIVIDFEDLSIEKAEAQIRTLKYHIQKLSAKRNALLPINRLPADVLLDIFALVGKRPEKGTGRSLLDLTCVSHDWRELVLGAPTLWTIITSSNLVWAEEWLARSGLAPLSIGLLDMEKDFVLASMSHFQSVLAHIPRMKALHCTLSEFEEFSLKLSSRLWVEPAFLLTSLKLERWHLPENFFNSVPNVENMSLKTCQFSWNIDANYPHLTFLHICEPVSTVPVRDFVDLLKGIPSLQRLVLAEVFSLHGDSDTFLPSPTSVSPRLHVLKLNFNEAIDSSLQFLRCALPCFTTDQTIISCSSDLADLEDDRLPHLLSAFSQTVSPKQVATIKYTHPELPNSSATLYINYQGADSESDIYRTTLEIGIDEEQSRTLLATLQETLALGHVKAVKFGIHANDLDGGRLVEIFGGLPKLQYFDFRAHYPEVFDFLDALKPADDGISPPPFASLKVLGSILAEEVDDRLVEVLSKRRHLGYGLDTVVVGDYCIRAWEGGTLPRLGDLVNHIPEELGPEALEIERAFFTGAESVACGFDMIPFEDD</sequence>
<reference evidence="1 2" key="1">
    <citation type="journal article" date="2019" name="Nat. Ecol. Evol.">
        <title>Megaphylogeny resolves global patterns of mushroom evolution.</title>
        <authorList>
            <person name="Varga T."/>
            <person name="Krizsan K."/>
            <person name="Foldi C."/>
            <person name="Dima B."/>
            <person name="Sanchez-Garcia M."/>
            <person name="Sanchez-Ramirez S."/>
            <person name="Szollosi G.J."/>
            <person name="Szarkandi J.G."/>
            <person name="Papp V."/>
            <person name="Albert L."/>
            <person name="Andreopoulos W."/>
            <person name="Angelini C."/>
            <person name="Antonin V."/>
            <person name="Barry K.W."/>
            <person name="Bougher N.L."/>
            <person name="Buchanan P."/>
            <person name="Buyck B."/>
            <person name="Bense V."/>
            <person name="Catcheside P."/>
            <person name="Chovatia M."/>
            <person name="Cooper J."/>
            <person name="Damon W."/>
            <person name="Desjardin D."/>
            <person name="Finy P."/>
            <person name="Geml J."/>
            <person name="Haridas S."/>
            <person name="Hughes K."/>
            <person name="Justo A."/>
            <person name="Karasinski D."/>
            <person name="Kautmanova I."/>
            <person name="Kiss B."/>
            <person name="Kocsube S."/>
            <person name="Kotiranta H."/>
            <person name="LaButti K.M."/>
            <person name="Lechner B.E."/>
            <person name="Liimatainen K."/>
            <person name="Lipzen A."/>
            <person name="Lukacs Z."/>
            <person name="Mihaltcheva S."/>
            <person name="Morgado L.N."/>
            <person name="Niskanen T."/>
            <person name="Noordeloos M.E."/>
            <person name="Ohm R.A."/>
            <person name="Ortiz-Santana B."/>
            <person name="Ovrebo C."/>
            <person name="Racz N."/>
            <person name="Riley R."/>
            <person name="Savchenko A."/>
            <person name="Shiryaev A."/>
            <person name="Soop K."/>
            <person name="Spirin V."/>
            <person name="Szebenyi C."/>
            <person name="Tomsovsky M."/>
            <person name="Tulloss R.E."/>
            <person name="Uehling J."/>
            <person name="Grigoriev I.V."/>
            <person name="Vagvolgyi C."/>
            <person name="Papp T."/>
            <person name="Martin F.M."/>
            <person name="Miettinen O."/>
            <person name="Hibbett D.S."/>
            <person name="Nagy L.G."/>
        </authorList>
    </citation>
    <scope>NUCLEOTIDE SEQUENCE [LARGE SCALE GENOMIC DNA]</scope>
    <source>
        <strain evidence="1 2">NL-1719</strain>
    </source>
</reference>
<dbReference type="EMBL" id="ML208697">
    <property type="protein sequence ID" value="TFK61082.1"/>
    <property type="molecule type" value="Genomic_DNA"/>
</dbReference>
<gene>
    <name evidence="1" type="ORF">BDN72DRAFT_904416</name>
</gene>
<evidence type="ECO:0000313" key="1">
    <source>
        <dbReference type="EMBL" id="TFK61082.1"/>
    </source>
</evidence>
<proteinExistence type="predicted"/>
<organism evidence="1 2">
    <name type="scientific">Pluteus cervinus</name>
    <dbReference type="NCBI Taxonomy" id="181527"/>
    <lineage>
        <taxon>Eukaryota</taxon>
        <taxon>Fungi</taxon>
        <taxon>Dikarya</taxon>
        <taxon>Basidiomycota</taxon>
        <taxon>Agaricomycotina</taxon>
        <taxon>Agaricomycetes</taxon>
        <taxon>Agaricomycetidae</taxon>
        <taxon>Agaricales</taxon>
        <taxon>Pluteineae</taxon>
        <taxon>Pluteaceae</taxon>
        <taxon>Pluteus</taxon>
    </lineage>
</organism>
<name>A0ACD3A5V3_9AGAR</name>
<protein>
    <submittedName>
        <fullName evidence="1">Uncharacterized protein</fullName>
    </submittedName>
</protein>
<dbReference type="Proteomes" id="UP000308600">
    <property type="component" value="Unassembled WGS sequence"/>
</dbReference>
<evidence type="ECO:0000313" key="2">
    <source>
        <dbReference type="Proteomes" id="UP000308600"/>
    </source>
</evidence>